<accession>A0AAJ0BQN7</accession>
<dbReference type="Proteomes" id="UP001244011">
    <property type="component" value="Unassembled WGS sequence"/>
</dbReference>
<evidence type="ECO:0000313" key="2">
    <source>
        <dbReference type="EMBL" id="KAK1762699.1"/>
    </source>
</evidence>
<proteinExistence type="predicted"/>
<reference evidence="2" key="1">
    <citation type="submission" date="2023-06" db="EMBL/GenBank/DDBJ databases">
        <title>Genome-scale phylogeny and comparative genomics of the fungal order Sordariales.</title>
        <authorList>
            <consortium name="Lawrence Berkeley National Laboratory"/>
            <person name="Hensen N."/>
            <person name="Bonometti L."/>
            <person name="Westerberg I."/>
            <person name="Brannstrom I.O."/>
            <person name="Guillou S."/>
            <person name="Cros-Aarteil S."/>
            <person name="Calhoun S."/>
            <person name="Haridas S."/>
            <person name="Kuo A."/>
            <person name="Mondo S."/>
            <person name="Pangilinan J."/>
            <person name="Riley R."/>
            <person name="Labutti K."/>
            <person name="Andreopoulos B."/>
            <person name="Lipzen A."/>
            <person name="Chen C."/>
            <person name="Yanf M."/>
            <person name="Daum C."/>
            <person name="Ng V."/>
            <person name="Clum A."/>
            <person name="Steindorff A."/>
            <person name="Ohm R."/>
            <person name="Martin F."/>
            <person name="Silar P."/>
            <person name="Natvig D."/>
            <person name="Lalanne C."/>
            <person name="Gautier V."/>
            <person name="Ament-Velasquez S.L."/>
            <person name="Kruys A."/>
            <person name="Hutchinson M.I."/>
            <person name="Powell A.J."/>
            <person name="Barry K."/>
            <person name="Miller A.N."/>
            <person name="Grigoriev I.V."/>
            <person name="Debuchy R."/>
            <person name="Gladieux P."/>
            <person name="Thoren M.H."/>
            <person name="Johannesson H."/>
        </authorList>
    </citation>
    <scope>NUCLEOTIDE SEQUENCE</scope>
    <source>
        <strain evidence="2">8032-3</strain>
    </source>
</reference>
<sequence length="205" mass="23415">MPRKLSVDDAPKEDMQSTDNNSDPNIDSHNPGETASTWQRPKTRKTSEERSISFVGAIVPARLKHDSDDSHKRDQEVLSKGPNGSPVYDRLGYKINYKILKGSSRRRRPSRNAARYLALVEAEIEQIRRLREIMGRSNESAAMLSAWQDRVARDLDIPFHTVDMPEYEEWHRRGFRLEPGELAGNPSKDESERLLTLAVGSAFRE</sequence>
<keyword evidence="3" id="KW-1185">Reference proteome</keyword>
<evidence type="ECO:0000256" key="1">
    <source>
        <dbReference type="SAM" id="MobiDB-lite"/>
    </source>
</evidence>
<dbReference type="RefSeq" id="XP_060278912.1">
    <property type="nucleotide sequence ID" value="XM_060423062.1"/>
</dbReference>
<organism evidence="2 3">
    <name type="scientific">Phialemonium atrogriseum</name>
    <dbReference type="NCBI Taxonomy" id="1093897"/>
    <lineage>
        <taxon>Eukaryota</taxon>
        <taxon>Fungi</taxon>
        <taxon>Dikarya</taxon>
        <taxon>Ascomycota</taxon>
        <taxon>Pezizomycotina</taxon>
        <taxon>Sordariomycetes</taxon>
        <taxon>Sordariomycetidae</taxon>
        <taxon>Cephalothecales</taxon>
        <taxon>Cephalothecaceae</taxon>
        <taxon>Phialemonium</taxon>
    </lineage>
</organism>
<feature type="compositionally biased region" description="Polar residues" evidence="1">
    <location>
        <begin position="17"/>
        <end position="40"/>
    </location>
</feature>
<evidence type="ECO:0000313" key="3">
    <source>
        <dbReference type="Proteomes" id="UP001244011"/>
    </source>
</evidence>
<dbReference type="EMBL" id="MU839034">
    <property type="protein sequence ID" value="KAK1762699.1"/>
    <property type="molecule type" value="Genomic_DNA"/>
</dbReference>
<gene>
    <name evidence="2" type="ORF">QBC33DRAFT_256363</name>
</gene>
<name>A0AAJ0BQN7_9PEZI</name>
<feature type="compositionally biased region" description="Basic and acidic residues" evidence="1">
    <location>
        <begin position="1"/>
        <end position="15"/>
    </location>
</feature>
<feature type="compositionally biased region" description="Basic and acidic residues" evidence="1">
    <location>
        <begin position="63"/>
        <end position="77"/>
    </location>
</feature>
<protein>
    <submittedName>
        <fullName evidence="2">Uncharacterized protein</fullName>
    </submittedName>
</protein>
<dbReference type="AlphaFoldDB" id="A0AAJ0BQN7"/>
<feature type="region of interest" description="Disordered" evidence="1">
    <location>
        <begin position="1"/>
        <end position="85"/>
    </location>
</feature>
<dbReference type="GeneID" id="85306249"/>
<comment type="caution">
    <text evidence="2">The sequence shown here is derived from an EMBL/GenBank/DDBJ whole genome shotgun (WGS) entry which is preliminary data.</text>
</comment>